<feature type="domain" description="Putative zinc-finger" evidence="4">
    <location>
        <begin position="9"/>
        <end position="36"/>
    </location>
</feature>
<dbReference type="RefSeq" id="WP_229903119.1">
    <property type="nucleotide sequence ID" value="NZ_BNAW01000053.1"/>
</dbReference>
<name>A0ABQ3KPE2_9PSEU</name>
<sequence length="89" mass="9705">MGRYDRTDLGAYSLGLLEAAEAARVERHLAACPDCREEVRGFEAVRGMLDHLVQPSPLRTDQRPGNPLPSCPDLGGPGRSASFSETRRP</sequence>
<keyword evidence="6" id="KW-1185">Reference proteome</keyword>
<evidence type="ECO:0000259" key="4">
    <source>
        <dbReference type="Pfam" id="PF13490"/>
    </source>
</evidence>
<evidence type="ECO:0000256" key="3">
    <source>
        <dbReference type="SAM" id="MobiDB-lite"/>
    </source>
</evidence>
<dbReference type="Pfam" id="PF13490">
    <property type="entry name" value="zf-HC2"/>
    <property type="match status" value="1"/>
</dbReference>
<organism evidence="5 6">
    <name type="scientific">Amycolatopsis bullii</name>
    <dbReference type="NCBI Taxonomy" id="941987"/>
    <lineage>
        <taxon>Bacteria</taxon>
        <taxon>Bacillati</taxon>
        <taxon>Actinomycetota</taxon>
        <taxon>Actinomycetes</taxon>
        <taxon>Pseudonocardiales</taxon>
        <taxon>Pseudonocardiaceae</taxon>
        <taxon>Amycolatopsis</taxon>
    </lineage>
</organism>
<keyword evidence="2" id="KW-0804">Transcription</keyword>
<feature type="region of interest" description="Disordered" evidence="3">
    <location>
        <begin position="54"/>
        <end position="89"/>
    </location>
</feature>
<comment type="caution">
    <text evidence="5">The sequence shown here is derived from an EMBL/GenBank/DDBJ whole genome shotgun (WGS) entry which is preliminary data.</text>
</comment>
<keyword evidence="1" id="KW-0805">Transcription regulation</keyword>
<dbReference type="Gene3D" id="1.10.10.1320">
    <property type="entry name" value="Anti-sigma factor, zinc-finger domain"/>
    <property type="match status" value="1"/>
</dbReference>
<evidence type="ECO:0000313" key="5">
    <source>
        <dbReference type="EMBL" id="GHG42371.1"/>
    </source>
</evidence>
<accession>A0ABQ3KPE2</accession>
<proteinExistence type="predicted"/>
<reference evidence="6" key="1">
    <citation type="journal article" date="2019" name="Int. J. Syst. Evol. Microbiol.">
        <title>The Global Catalogue of Microorganisms (GCM) 10K type strain sequencing project: providing services to taxonomists for standard genome sequencing and annotation.</title>
        <authorList>
            <consortium name="The Broad Institute Genomics Platform"/>
            <consortium name="The Broad Institute Genome Sequencing Center for Infectious Disease"/>
            <person name="Wu L."/>
            <person name="Ma J."/>
        </authorList>
    </citation>
    <scope>NUCLEOTIDE SEQUENCE [LARGE SCALE GENOMIC DNA]</scope>
    <source>
        <strain evidence="6">CGMCC 4.7680</strain>
    </source>
</reference>
<protein>
    <recommendedName>
        <fullName evidence="4">Putative zinc-finger domain-containing protein</fullName>
    </recommendedName>
</protein>
<dbReference type="Proteomes" id="UP000649955">
    <property type="component" value="Unassembled WGS sequence"/>
</dbReference>
<evidence type="ECO:0000313" key="6">
    <source>
        <dbReference type="Proteomes" id="UP000649955"/>
    </source>
</evidence>
<dbReference type="EMBL" id="BNAW01000053">
    <property type="protein sequence ID" value="GHG42371.1"/>
    <property type="molecule type" value="Genomic_DNA"/>
</dbReference>
<evidence type="ECO:0000256" key="2">
    <source>
        <dbReference type="ARBA" id="ARBA00023163"/>
    </source>
</evidence>
<dbReference type="InterPro" id="IPR027383">
    <property type="entry name" value="Znf_put"/>
</dbReference>
<gene>
    <name evidence="5" type="ORF">GCM10017567_75240</name>
</gene>
<evidence type="ECO:0000256" key="1">
    <source>
        <dbReference type="ARBA" id="ARBA00023015"/>
    </source>
</evidence>
<dbReference type="InterPro" id="IPR041916">
    <property type="entry name" value="Anti_sigma_zinc_sf"/>
</dbReference>